<dbReference type="InterPro" id="IPR010845">
    <property type="entry name" value="FlaF"/>
</dbReference>
<sequence>MSPTLMALRRAYGAAHAALDPREREADVFRRVTGALRAVAGVEGGAAAQGGPARARALADNRRLWLAVEAAALHPANVLPAPLRADLVSLARAVQRELDLPSPDIGFLIGVNEQITAGLAARG</sequence>
<proteinExistence type="predicted"/>
<dbReference type="Pfam" id="PF07309">
    <property type="entry name" value="FlaF"/>
    <property type="match status" value="1"/>
</dbReference>
<evidence type="ECO:0000313" key="1">
    <source>
        <dbReference type="EMBL" id="GGG29941.1"/>
    </source>
</evidence>
<protein>
    <submittedName>
        <fullName evidence="1">Uncharacterized protein</fullName>
    </submittedName>
</protein>
<organism evidence="1 2">
    <name type="scientific">Caldovatus sediminis</name>
    <dbReference type="NCBI Taxonomy" id="2041189"/>
    <lineage>
        <taxon>Bacteria</taxon>
        <taxon>Pseudomonadati</taxon>
        <taxon>Pseudomonadota</taxon>
        <taxon>Alphaproteobacteria</taxon>
        <taxon>Acetobacterales</taxon>
        <taxon>Roseomonadaceae</taxon>
        <taxon>Caldovatus</taxon>
    </lineage>
</organism>
<gene>
    <name evidence="1" type="ORF">GCM10010964_17330</name>
</gene>
<comment type="caution">
    <text evidence="1">The sequence shown here is derived from an EMBL/GenBank/DDBJ whole genome shotgun (WGS) entry which is preliminary data.</text>
</comment>
<dbReference type="EMBL" id="BMKS01000004">
    <property type="protein sequence ID" value="GGG29941.1"/>
    <property type="molecule type" value="Genomic_DNA"/>
</dbReference>
<dbReference type="AlphaFoldDB" id="A0A8J3EBU5"/>
<accession>A0A8J3EBU5</accession>
<name>A0A8J3EBU5_9PROT</name>
<evidence type="ECO:0000313" key="2">
    <source>
        <dbReference type="Proteomes" id="UP000597507"/>
    </source>
</evidence>
<keyword evidence="2" id="KW-1185">Reference proteome</keyword>
<reference evidence="1 2" key="1">
    <citation type="journal article" date="2014" name="Int. J. Syst. Evol. Microbiol.">
        <title>Complete genome sequence of Corynebacterium casei LMG S-19264T (=DSM 44701T), isolated from a smear-ripened cheese.</title>
        <authorList>
            <consortium name="US DOE Joint Genome Institute (JGI-PGF)"/>
            <person name="Walter F."/>
            <person name="Albersmeier A."/>
            <person name="Kalinowski J."/>
            <person name="Ruckert C."/>
        </authorList>
    </citation>
    <scope>NUCLEOTIDE SEQUENCE [LARGE SCALE GENOMIC DNA]</scope>
    <source>
        <strain evidence="1 2">CGMCC 1.16330</strain>
    </source>
</reference>
<dbReference type="RefSeq" id="WP_188899616.1">
    <property type="nucleotide sequence ID" value="NZ_BMKS01000004.1"/>
</dbReference>
<dbReference type="Proteomes" id="UP000597507">
    <property type="component" value="Unassembled WGS sequence"/>
</dbReference>
<dbReference type="GO" id="GO:0044781">
    <property type="term" value="P:bacterial-type flagellum organization"/>
    <property type="evidence" value="ECO:0007669"/>
    <property type="project" value="InterPro"/>
</dbReference>